<gene>
    <name evidence="2" type="ORF">GS601_06885</name>
</gene>
<sequence length="313" mass="36490">MNVYSREDFVEAFCAAYYPKGNVKPTLFKLGDRVWRLPALDSTRPIVLDSFETSFIDFYEPYRAHLSGEDTIREVKHLPSISQGIVTTTEWFERNLKQTYEASPTILWETFPTWHNFVTHVHQNRSGLFADSRRRHRKLEKQVGTLSFIFDDRRPEILLKGMKLKSAQYQRSQCTDHFAYPQHVHFFQELAKKNLLLVSSLSAGDQLIAVHLGLFAEGRLYFWIPSYDANFSNYSPGRLLLEMLIEESFNQQHTEFDFMIGGESYKWHYATHSRLISELGSRPLSLRASLAARNFKHSVKRSLKSILREEAVV</sequence>
<name>A0A8J8CKU1_9CYAN</name>
<evidence type="ECO:0000313" key="3">
    <source>
        <dbReference type="Proteomes" id="UP000646053"/>
    </source>
</evidence>
<proteinExistence type="predicted"/>
<dbReference type="Gene3D" id="3.40.630.30">
    <property type="match status" value="1"/>
</dbReference>
<organism evidence="2 3">
    <name type="scientific">Myxacorys almedinensis A</name>
    <dbReference type="NCBI Taxonomy" id="2690445"/>
    <lineage>
        <taxon>Bacteria</taxon>
        <taxon>Bacillati</taxon>
        <taxon>Cyanobacteriota</taxon>
        <taxon>Cyanophyceae</taxon>
        <taxon>Leptolyngbyales</taxon>
        <taxon>Leptolyngbyaceae</taxon>
        <taxon>Myxacorys</taxon>
        <taxon>Myxacorys almedinensis</taxon>
    </lineage>
</organism>
<dbReference type="InterPro" id="IPR016181">
    <property type="entry name" value="Acyl_CoA_acyltransferase"/>
</dbReference>
<evidence type="ECO:0000259" key="1">
    <source>
        <dbReference type="Pfam" id="PF13480"/>
    </source>
</evidence>
<dbReference type="RefSeq" id="WP_162422534.1">
    <property type="nucleotide sequence ID" value="NZ_WVIE01000006.1"/>
</dbReference>
<dbReference type="Pfam" id="PF13480">
    <property type="entry name" value="Acetyltransf_6"/>
    <property type="match status" value="1"/>
</dbReference>
<protein>
    <submittedName>
        <fullName evidence="2">GNAT family N-acetyltransferase</fullName>
    </submittedName>
</protein>
<dbReference type="Proteomes" id="UP000646053">
    <property type="component" value="Unassembled WGS sequence"/>
</dbReference>
<dbReference type="SUPFAM" id="SSF55729">
    <property type="entry name" value="Acyl-CoA N-acyltransferases (Nat)"/>
    <property type="match status" value="1"/>
</dbReference>
<comment type="caution">
    <text evidence="2">The sequence shown here is derived from an EMBL/GenBank/DDBJ whole genome shotgun (WGS) entry which is preliminary data.</text>
</comment>
<dbReference type="EMBL" id="WVIE01000006">
    <property type="protein sequence ID" value="NDJ17015.1"/>
    <property type="molecule type" value="Genomic_DNA"/>
</dbReference>
<keyword evidence="3" id="KW-1185">Reference proteome</keyword>
<feature type="domain" description="BioF2-like acetyltransferase" evidence="1">
    <location>
        <begin position="131"/>
        <end position="266"/>
    </location>
</feature>
<accession>A0A8J8CKU1</accession>
<evidence type="ECO:0000313" key="2">
    <source>
        <dbReference type="EMBL" id="NDJ17015.1"/>
    </source>
</evidence>
<dbReference type="InterPro" id="IPR038740">
    <property type="entry name" value="BioF2-like_GNAT_dom"/>
</dbReference>
<reference evidence="2" key="1">
    <citation type="submission" date="2019-12" db="EMBL/GenBank/DDBJ databases">
        <title>High-Quality draft genome sequences of three cyanobacteria isolated from the limestone walls of the Old Cathedral of Coimbra.</title>
        <authorList>
            <person name="Tiago I."/>
            <person name="Soares F."/>
            <person name="Portugal A."/>
        </authorList>
    </citation>
    <scope>NUCLEOTIDE SEQUENCE</scope>
    <source>
        <strain evidence="2">A</strain>
    </source>
</reference>
<dbReference type="AlphaFoldDB" id="A0A8J8CKU1"/>